<dbReference type="InterPro" id="IPR029063">
    <property type="entry name" value="SAM-dependent_MTases_sf"/>
</dbReference>
<dbReference type="STRING" id="1384049.CD29_10760"/>
<comment type="caution">
    <text evidence="1">The sequence shown here is derived from an EMBL/GenBank/DDBJ whole genome shotgun (WGS) entry which is preliminary data.</text>
</comment>
<dbReference type="PANTHER" id="PTHR38451">
    <property type="entry name" value="TRNA (ADENINE(22)-N(1))-METHYLTRANSFERASE"/>
    <property type="match status" value="1"/>
</dbReference>
<keyword evidence="2" id="KW-1185">Reference proteome</keyword>
<gene>
    <name evidence="1" type="ORF">CD29_10760</name>
</gene>
<dbReference type="AlphaFoldDB" id="A0A0A3I4R5"/>
<accession>A0A0A3I4R5</accession>
<dbReference type="GO" id="GO:0032259">
    <property type="term" value="P:methylation"/>
    <property type="evidence" value="ECO:0007669"/>
    <property type="project" value="UniProtKB-KW"/>
</dbReference>
<dbReference type="Proteomes" id="UP000030416">
    <property type="component" value="Unassembled WGS sequence"/>
</dbReference>
<evidence type="ECO:0000313" key="1">
    <source>
        <dbReference type="EMBL" id="KGR78520.1"/>
    </source>
</evidence>
<keyword evidence="1" id="KW-0489">Methyltransferase</keyword>
<dbReference type="SUPFAM" id="SSF53335">
    <property type="entry name" value="S-adenosyl-L-methionine-dependent methyltransferases"/>
    <property type="match status" value="1"/>
</dbReference>
<dbReference type="PANTHER" id="PTHR38451:SF1">
    <property type="entry name" value="TRNA (ADENINE(22)-N(1))-METHYLTRANSFERASE"/>
    <property type="match status" value="1"/>
</dbReference>
<sequence length="235" mass="26182">MNAKKLSKRLETVASFVPTGAVIADIGSDHAYLPCYLINNKIAKKAIAGEVVKGPFESAVRQVREEGLIHKISVRLADGLEAIEDGDKVDTITIAGMGGPLIVSILEKQPEALKNVTRLILQPNIHAKVIREWAMKNNWALLDEVILEEDAKIYEILVLQRGEMNLTEQELLLGKHLMNEKSDVFIKKWQREIDNLKRVLSSLEGAESTPDVVAKREEILHLISLVEGVLHNENS</sequence>
<dbReference type="Gene3D" id="3.40.50.150">
    <property type="entry name" value="Vaccinia Virus protein VP39"/>
    <property type="match status" value="1"/>
</dbReference>
<dbReference type="GO" id="GO:0160105">
    <property type="term" value="F:tRNA (adenine(22)-N1)-methyltransferase activity"/>
    <property type="evidence" value="ECO:0007669"/>
    <property type="project" value="InterPro"/>
</dbReference>
<dbReference type="PIRSF" id="PIRSF018637">
    <property type="entry name" value="TrmK"/>
    <property type="match status" value="1"/>
</dbReference>
<dbReference type="eggNOG" id="COG2384">
    <property type="taxonomic scope" value="Bacteria"/>
</dbReference>
<dbReference type="Gene3D" id="1.10.287.1890">
    <property type="match status" value="1"/>
</dbReference>
<dbReference type="Pfam" id="PF04816">
    <property type="entry name" value="TrmK"/>
    <property type="match status" value="1"/>
</dbReference>
<dbReference type="OrthoDB" id="5881184at2"/>
<name>A0A0A3I4R5_9BACL</name>
<reference evidence="1 2" key="1">
    <citation type="submission" date="2014-02" db="EMBL/GenBank/DDBJ databases">
        <title>Draft genome sequence of Lysinibacillus manganicus DSM 26584T.</title>
        <authorList>
            <person name="Zhang F."/>
            <person name="Wang G."/>
            <person name="Zhang L."/>
        </authorList>
    </citation>
    <scope>NUCLEOTIDE SEQUENCE [LARGE SCALE GENOMIC DNA]</scope>
    <source>
        <strain evidence="1 2">DSM 26584</strain>
    </source>
</reference>
<proteinExistence type="predicted"/>
<dbReference type="EMBL" id="JPVN01000011">
    <property type="protein sequence ID" value="KGR78520.1"/>
    <property type="molecule type" value="Genomic_DNA"/>
</dbReference>
<keyword evidence="1" id="KW-0808">Transferase</keyword>
<dbReference type="RefSeq" id="WP_036186249.1">
    <property type="nucleotide sequence ID" value="NZ_AVDA01000011.1"/>
</dbReference>
<protein>
    <submittedName>
        <fullName evidence="1">SAM-dependent methyltransferase</fullName>
    </submittedName>
</protein>
<organism evidence="1 2">
    <name type="scientific">Ureibacillus manganicus DSM 26584</name>
    <dbReference type="NCBI Taxonomy" id="1384049"/>
    <lineage>
        <taxon>Bacteria</taxon>
        <taxon>Bacillati</taxon>
        <taxon>Bacillota</taxon>
        <taxon>Bacilli</taxon>
        <taxon>Bacillales</taxon>
        <taxon>Caryophanaceae</taxon>
        <taxon>Ureibacillus</taxon>
    </lineage>
</organism>
<dbReference type="InterPro" id="IPR006901">
    <property type="entry name" value="TrmK"/>
</dbReference>
<evidence type="ECO:0000313" key="2">
    <source>
        <dbReference type="Proteomes" id="UP000030416"/>
    </source>
</evidence>